<dbReference type="GO" id="GO:0006397">
    <property type="term" value="P:mRNA processing"/>
    <property type="evidence" value="ECO:0007669"/>
    <property type="project" value="UniProtKB-KW"/>
</dbReference>
<evidence type="ECO:0000259" key="9">
    <source>
        <dbReference type="Pfam" id="PF04696"/>
    </source>
</evidence>
<dbReference type="InterPro" id="IPR039853">
    <property type="entry name" value="Pinin"/>
</dbReference>
<feature type="compositionally biased region" description="Pro residues" evidence="8">
    <location>
        <begin position="1"/>
        <end position="11"/>
    </location>
</feature>
<feature type="domain" description="Pinin/SDK/MemA protein" evidence="9">
    <location>
        <begin position="96"/>
        <end position="196"/>
    </location>
</feature>
<keyword evidence="6" id="KW-0508">mRNA splicing</keyword>
<evidence type="ECO:0000256" key="8">
    <source>
        <dbReference type="SAM" id="MobiDB-lite"/>
    </source>
</evidence>
<dbReference type="GO" id="GO:0071013">
    <property type="term" value="C:catalytic step 2 spliceosome"/>
    <property type="evidence" value="ECO:0007669"/>
    <property type="project" value="TreeGrafter"/>
</dbReference>
<evidence type="ECO:0000256" key="3">
    <source>
        <dbReference type="ARBA" id="ARBA00022664"/>
    </source>
</evidence>
<keyword evidence="5" id="KW-0804">Transcription</keyword>
<feature type="compositionally biased region" description="Basic and acidic residues" evidence="8">
    <location>
        <begin position="115"/>
        <end position="129"/>
    </location>
</feature>
<comment type="subcellular location">
    <subcellularLocation>
        <location evidence="1">Nucleus</location>
    </subcellularLocation>
</comment>
<feature type="region of interest" description="Disordered" evidence="8">
    <location>
        <begin position="255"/>
        <end position="405"/>
    </location>
</feature>
<feature type="compositionally biased region" description="Basic and acidic residues" evidence="8">
    <location>
        <begin position="81"/>
        <end position="99"/>
    </location>
</feature>
<comment type="similarity">
    <text evidence="2">Belongs to the pinin family.</text>
</comment>
<evidence type="ECO:0000256" key="6">
    <source>
        <dbReference type="ARBA" id="ARBA00023187"/>
    </source>
</evidence>
<keyword evidence="7" id="KW-0539">Nucleus</keyword>
<keyword evidence="11" id="KW-1185">Reference proteome</keyword>
<dbReference type="InterPro" id="IPR006786">
    <property type="entry name" value="Pinin_SDK_MemA"/>
</dbReference>
<sequence length="405" mass="44341">MATVPLSPPPVATEHSAPSPPPADDHPAPQPESTTPPPAASTEAADRDIDLPPAAGPNGDAAGQGTPPPAHPAPEADDDIEARAEKKRKLEAVRAESRKRGNRMFGVMLGTLKRAKQDTTVKSDAAKKRQELEERLASKLGAEKKEMEEKIARERETKELKLSILKKEEDIATADSIYRARHDAKLNLAGFLCTTFTLPPPEPTTDSISVPFTPRLPHAMKLTSPAASRPIYYLPYRLLPSQEDRIEDQIAAVKKQVRRDRDEWEDVKEGKLDELEKARRKRDERMEEIERAEREERQRRRREQEEKEERERDERARRGESPPGAARMAVDDGEAPAAPTNGQEEGGAAAADGPDAATSTAENGVSVSAQVIAENAPSSNDGAAVADTAKAEDAKMEVGDEDLEY</sequence>
<proteinExistence type="inferred from homology"/>
<accession>A0A0D6EF89</accession>
<dbReference type="EMBL" id="CENE01000001">
    <property type="protein sequence ID" value="CEQ38647.1"/>
    <property type="molecule type" value="Genomic_DNA"/>
</dbReference>
<dbReference type="Pfam" id="PF04696">
    <property type="entry name" value="Pinin_SDK_memA"/>
    <property type="match status" value="1"/>
</dbReference>
<feature type="compositionally biased region" description="Basic and acidic residues" evidence="8">
    <location>
        <begin position="389"/>
        <end position="398"/>
    </location>
</feature>
<evidence type="ECO:0000256" key="2">
    <source>
        <dbReference type="ARBA" id="ARBA00010386"/>
    </source>
</evidence>
<evidence type="ECO:0000256" key="7">
    <source>
        <dbReference type="ARBA" id="ARBA00023242"/>
    </source>
</evidence>
<evidence type="ECO:0000256" key="1">
    <source>
        <dbReference type="ARBA" id="ARBA00004123"/>
    </source>
</evidence>
<feature type="compositionally biased region" description="Basic and acidic residues" evidence="8">
    <location>
        <begin position="259"/>
        <end position="320"/>
    </location>
</feature>
<dbReference type="PANTHER" id="PTHR12707">
    <property type="entry name" value="PINN"/>
    <property type="match status" value="1"/>
</dbReference>
<feature type="compositionally biased region" description="Low complexity" evidence="8">
    <location>
        <begin position="52"/>
        <end position="65"/>
    </location>
</feature>
<feature type="compositionally biased region" description="Pro residues" evidence="8">
    <location>
        <begin position="18"/>
        <end position="39"/>
    </location>
</feature>
<dbReference type="Proteomes" id="UP000243876">
    <property type="component" value="Unassembled WGS sequence"/>
</dbReference>
<name>A0A0D6EF89_SPOSA</name>
<dbReference type="PANTHER" id="PTHR12707:SF0">
    <property type="entry name" value="PININ"/>
    <property type="match status" value="1"/>
</dbReference>
<keyword evidence="3" id="KW-0507">mRNA processing</keyword>
<evidence type="ECO:0000256" key="5">
    <source>
        <dbReference type="ARBA" id="ARBA00023163"/>
    </source>
</evidence>
<evidence type="ECO:0000313" key="10">
    <source>
        <dbReference type="EMBL" id="CEQ38647.1"/>
    </source>
</evidence>
<feature type="compositionally biased region" description="Polar residues" evidence="8">
    <location>
        <begin position="358"/>
        <end position="369"/>
    </location>
</feature>
<gene>
    <name evidence="10" type="primary">SPOSA6832_00089</name>
</gene>
<protein>
    <submittedName>
        <fullName evidence="10">SPOSA6832_00089-mRNA-1:cds</fullName>
    </submittedName>
</protein>
<evidence type="ECO:0000256" key="4">
    <source>
        <dbReference type="ARBA" id="ARBA00023015"/>
    </source>
</evidence>
<dbReference type="OrthoDB" id="330772at2759"/>
<evidence type="ECO:0000313" key="11">
    <source>
        <dbReference type="Proteomes" id="UP000243876"/>
    </source>
</evidence>
<dbReference type="GO" id="GO:0008380">
    <property type="term" value="P:RNA splicing"/>
    <property type="evidence" value="ECO:0007669"/>
    <property type="project" value="UniProtKB-KW"/>
</dbReference>
<dbReference type="AlphaFoldDB" id="A0A0D6EF89"/>
<feature type="region of interest" description="Disordered" evidence="8">
    <location>
        <begin position="1"/>
        <end position="105"/>
    </location>
</feature>
<keyword evidence="4" id="KW-0805">Transcription regulation</keyword>
<reference evidence="11" key="1">
    <citation type="submission" date="2015-02" db="EMBL/GenBank/DDBJ databases">
        <authorList>
            <person name="Gon?alves P."/>
        </authorList>
    </citation>
    <scope>NUCLEOTIDE SEQUENCE [LARGE SCALE GENOMIC DNA]</scope>
</reference>
<feature type="compositionally biased region" description="Low complexity" evidence="8">
    <location>
        <begin position="346"/>
        <end position="357"/>
    </location>
</feature>
<organism evidence="10 11">
    <name type="scientific">Sporidiobolus salmonicolor</name>
    <name type="common">Yeast-like fungus</name>
    <name type="synonym">Sporobolomyces salmonicolor</name>
    <dbReference type="NCBI Taxonomy" id="5005"/>
    <lineage>
        <taxon>Eukaryota</taxon>
        <taxon>Fungi</taxon>
        <taxon>Dikarya</taxon>
        <taxon>Basidiomycota</taxon>
        <taxon>Pucciniomycotina</taxon>
        <taxon>Microbotryomycetes</taxon>
        <taxon>Sporidiobolales</taxon>
        <taxon>Sporidiobolaceae</taxon>
        <taxon>Sporobolomyces</taxon>
    </lineage>
</organism>
<feature type="region of interest" description="Disordered" evidence="8">
    <location>
        <begin position="110"/>
        <end position="129"/>
    </location>
</feature>
<feature type="non-terminal residue" evidence="10">
    <location>
        <position position="1"/>
    </location>
</feature>